<dbReference type="Proteomes" id="UP000199022">
    <property type="component" value="Unassembled WGS sequence"/>
</dbReference>
<dbReference type="STRING" id="1225127.SAMN05661030_0827"/>
<dbReference type="AlphaFoldDB" id="A0A1I1IQX6"/>
<dbReference type="EMBL" id="FOMD01000001">
    <property type="protein sequence ID" value="SFC38092.1"/>
    <property type="molecule type" value="Genomic_DNA"/>
</dbReference>
<evidence type="ECO:0000313" key="2">
    <source>
        <dbReference type="Proteomes" id="UP000199022"/>
    </source>
</evidence>
<dbReference type="RefSeq" id="WP_091554921.1">
    <property type="nucleotide sequence ID" value="NZ_BNAC01000003.1"/>
</dbReference>
<gene>
    <name evidence="1" type="ORF">SAMN05661030_0827</name>
</gene>
<sequence>MSLPGGARLYPVGQRLGELHEDGAGSRGVVVGTGERGVLVEDGDRADAWDAAHGLGHLVRHVAWDRSQLGGVLGGLPSPDLDRVVADLLDRGLVAEVDPGDPAATERFLATHRWFSRLGGLGQQERPGGFVCGIGVPGAPPVREVSPRVYEFWSLAPELPTLAAAADFLAASAVDDDGVEPEETDPAAVRLALLDWLHDLLCVGAGWLEVVR</sequence>
<reference evidence="2" key="1">
    <citation type="submission" date="2016-10" db="EMBL/GenBank/DDBJ databases">
        <authorList>
            <person name="Varghese N."/>
            <person name="Submissions S."/>
        </authorList>
    </citation>
    <scope>NUCLEOTIDE SEQUENCE [LARGE SCALE GENOMIC DNA]</scope>
    <source>
        <strain evidence="2">DSM 45962</strain>
    </source>
</reference>
<organism evidence="1 2">
    <name type="scientific">Klenkia taihuensis</name>
    <dbReference type="NCBI Taxonomy" id="1225127"/>
    <lineage>
        <taxon>Bacteria</taxon>
        <taxon>Bacillati</taxon>
        <taxon>Actinomycetota</taxon>
        <taxon>Actinomycetes</taxon>
        <taxon>Geodermatophilales</taxon>
        <taxon>Geodermatophilaceae</taxon>
        <taxon>Klenkia</taxon>
    </lineage>
</organism>
<keyword evidence="2" id="KW-1185">Reference proteome</keyword>
<protein>
    <submittedName>
        <fullName evidence="1">Uncharacterized protein</fullName>
    </submittedName>
</protein>
<evidence type="ECO:0000313" key="1">
    <source>
        <dbReference type="EMBL" id="SFC38092.1"/>
    </source>
</evidence>
<name>A0A1I1IQX6_9ACTN</name>
<accession>A0A1I1IQX6</accession>
<dbReference type="OrthoDB" id="5191117at2"/>
<proteinExistence type="predicted"/>